<feature type="compositionally biased region" description="Low complexity" evidence="1">
    <location>
        <begin position="1083"/>
        <end position="1092"/>
    </location>
</feature>
<dbReference type="KEGG" id="lpan:LPMP_100620"/>
<feature type="region of interest" description="Disordered" evidence="1">
    <location>
        <begin position="1738"/>
        <end position="1800"/>
    </location>
</feature>
<evidence type="ECO:0000313" key="3">
    <source>
        <dbReference type="Proteomes" id="UP000063063"/>
    </source>
</evidence>
<dbReference type="Proteomes" id="UP000063063">
    <property type="component" value="Chromosome 10"/>
</dbReference>
<feature type="region of interest" description="Disordered" evidence="1">
    <location>
        <begin position="662"/>
        <end position="683"/>
    </location>
</feature>
<feature type="compositionally biased region" description="Polar residues" evidence="1">
    <location>
        <begin position="545"/>
        <end position="591"/>
    </location>
</feature>
<feature type="region of interest" description="Disordered" evidence="1">
    <location>
        <begin position="729"/>
        <end position="782"/>
    </location>
</feature>
<feature type="region of interest" description="Disordered" evidence="1">
    <location>
        <begin position="423"/>
        <end position="463"/>
    </location>
</feature>
<dbReference type="RefSeq" id="XP_010696784.1">
    <property type="nucleotide sequence ID" value="XM_010698482.1"/>
</dbReference>
<feature type="region of interest" description="Disordered" evidence="1">
    <location>
        <begin position="907"/>
        <end position="939"/>
    </location>
</feature>
<organism evidence="2 3">
    <name type="scientific">Leishmania panamensis</name>
    <dbReference type="NCBI Taxonomy" id="5679"/>
    <lineage>
        <taxon>Eukaryota</taxon>
        <taxon>Discoba</taxon>
        <taxon>Euglenozoa</taxon>
        <taxon>Kinetoplastea</taxon>
        <taxon>Metakinetoplastina</taxon>
        <taxon>Trypanosomatida</taxon>
        <taxon>Trypanosomatidae</taxon>
        <taxon>Leishmaniinae</taxon>
        <taxon>Leishmania</taxon>
        <taxon>Leishmania guyanensis species complex</taxon>
    </lineage>
</organism>
<dbReference type="VEuPathDB" id="TriTrypDB:LPAL13_100012700"/>
<feature type="region of interest" description="Disordered" evidence="1">
    <location>
        <begin position="1410"/>
        <end position="1436"/>
    </location>
</feature>
<feature type="region of interest" description="Disordered" evidence="1">
    <location>
        <begin position="1528"/>
        <end position="1555"/>
    </location>
</feature>
<name>A0A088S3U5_LEIPA</name>
<gene>
    <name evidence="2" type="ORF">LPMP_100620</name>
</gene>
<feature type="region of interest" description="Disordered" evidence="1">
    <location>
        <begin position="1170"/>
        <end position="1202"/>
    </location>
</feature>
<feature type="region of interest" description="Disordered" evidence="1">
    <location>
        <begin position="1678"/>
        <end position="1723"/>
    </location>
</feature>
<feature type="region of interest" description="Disordered" evidence="1">
    <location>
        <begin position="501"/>
        <end position="591"/>
    </location>
</feature>
<dbReference type="GeneID" id="22572798"/>
<proteinExistence type="predicted"/>
<accession>A0A088S3U5</accession>
<feature type="compositionally biased region" description="Basic residues" evidence="1">
    <location>
        <begin position="520"/>
        <end position="531"/>
    </location>
</feature>
<dbReference type="eggNOG" id="ENOG502SHWI">
    <property type="taxonomic scope" value="Eukaryota"/>
</dbReference>
<feature type="region of interest" description="Disordered" evidence="1">
    <location>
        <begin position="1068"/>
        <end position="1135"/>
    </location>
</feature>
<feature type="region of interest" description="Disordered" evidence="1">
    <location>
        <begin position="1601"/>
        <end position="1633"/>
    </location>
</feature>
<feature type="compositionally biased region" description="Low complexity" evidence="1">
    <location>
        <begin position="163"/>
        <end position="180"/>
    </location>
</feature>
<feature type="region of interest" description="Disordered" evidence="1">
    <location>
        <begin position="160"/>
        <end position="182"/>
    </location>
</feature>
<feature type="compositionally biased region" description="Low complexity" evidence="1">
    <location>
        <begin position="922"/>
        <end position="934"/>
    </location>
</feature>
<dbReference type="EMBL" id="CP009379">
    <property type="protein sequence ID" value="AIN96131.1"/>
    <property type="molecule type" value="Genomic_DNA"/>
</dbReference>
<feature type="compositionally biased region" description="Low complexity" evidence="1">
    <location>
        <begin position="1701"/>
        <end position="1715"/>
    </location>
</feature>
<feature type="region of interest" description="Disordered" evidence="1">
    <location>
        <begin position="1481"/>
        <end position="1516"/>
    </location>
</feature>
<dbReference type="OrthoDB" id="267497at2759"/>
<keyword evidence="3" id="KW-1185">Reference proteome</keyword>
<reference evidence="2 3" key="1">
    <citation type="journal article" date="2015" name="Sci. Rep.">
        <title>The genome of Leishmania panamensis: insights into genomics of the L. (Viannia) subgenus.</title>
        <authorList>
            <person name="Llanes A."/>
            <person name="Restrepo C.M."/>
            <person name="Vecchio G.D."/>
            <person name="Anguizola F.J."/>
            <person name="Lleonart R."/>
        </authorList>
    </citation>
    <scope>NUCLEOTIDE SEQUENCE [LARGE SCALE GENOMIC DNA]</scope>
    <source>
        <strain evidence="2 3">MHOM/PA/94/PSC-1</strain>
    </source>
</reference>
<dbReference type="VEuPathDB" id="TriTrypDB:LPMP_100620"/>
<feature type="compositionally biased region" description="Polar residues" evidence="1">
    <location>
        <begin position="1175"/>
        <end position="1196"/>
    </location>
</feature>
<evidence type="ECO:0000313" key="2">
    <source>
        <dbReference type="EMBL" id="AIN96131.1"/>
    </source>
</evidence>
<evidence type="ECO:0000256" key="1">
    <source>
        <dbReference type="SAM" id="MobiDB-lite"/>
    </source>
</evidence>
<protein>
    <submittedName>
        <fullName evidence="2">Uncharacterized protein</fullName>
    </submittedName>
</protein>
<feature type="compositionally biased region" description="Acidic residues" evidence="1">
    <location>
        <begin position="910"/>
        <end position="921"/>
    </location>
</feature>
<feature type="compositionally biased region" description="Polar residues" evidence="1">
    <location>
        <begin position="1490"/>
        <end position="1500"/>
    </location>
</feature>
<feature type="region of interest" description="Disordered" evidence="1">
    <location>
        <begin position="208"/>
        <end position="277"/>
    </location>
</feature>
<feature type="compositionally biased region" description="Polar residues" evidence="1">
    <location>
        <begin position="666"/>
        <end position="676"/>
    </location>
</feature>
<sequence>MNPLDYLPPDVFTRTWGTSTHTVHPLGSHLCVIGPRYDRIAVASVAMETTGLALPPQFKVMCTGHTRTFLPTPHSGSCPLDYTALFVSLHRRQRERITCLHASRPVPLLASGSPGARRLHKASSSTAVSGWMTEGTPPSATATVYASQNTELDVRERHVERFATSSGSSTAPPAGSSESGLSVVEHPLPESVTAAMARVAATLTSTAVPSSSVGTTHPHPYPQQQEPLGTGQPHYHHHRPPQPGPHHMQYRVGRSGSMQPLPLPGSHGGAPSNTSSAVVALPLTPDTTSSALISVPRDSTTIVSFATTAIRPSGPQAISTAAVEATLRSNNADCHYDPVRRDSFSLASGDDTPGEAAMENVQQSRWLLSRHPRQRMSGGNDDTEVDEVGSSIHGEVIARERLLQQLQRTVVRQRHLDLRMFDADDGEGDASEPQQRTAEHTPLSPDAQNTHRPESEGPRGGPAAAAAALHLFHGTNTSDDADEIRADSVVAARGLHLAWAQTRARGSTSPSPQPHDLPLRWRRGQAARRRRPQPDAAQQGASGHRQLSPSPAASVSRHTAGASSSTPASVTGSRSAAQPAMSVSTHTAQMLSSPSIRVDDDDLSTSLHATTGVVGVDRTAATSSSAVLPSPIPVDFVRRASLPTVALVDVLPLSRVPSEEACGRESTLSQGDSSRGVSAFAHPRHRESCSNSLAIDDRHAAAARIAVSTPRTRDDFDCAKNTSEAHQCGVLDEDTPVVRRTSPDRSNGADNESRSRRSCSSLGATEPPDKSAEPVASVGGGGDDCVRSCRDSRLPSFSRVASLSPSSSPSFALWHVRTDTKAGSIDVGEALEEVDEAGSSVGIPALSAMTLPTVYLSDMLRLSFSPDHGGDSSTRVASDVDEGGAHVGAQGCYTCSLDSHRRHRRPFLADEGDDDDDDDGCCESAASTSSSPPSQNHTAMRRVVGMEDEEVSNSNLSASPLSPLATTRSSCWIAPGVTNAEPSACTPHRVAVSLALSVEDRLLHLSTPSTVAWGRGNGAEHHHRGAAAATVHLTTTPAESSTPSSMLSIFSTPAQARLQSLLRASTWSTSTPCPRMKEHKTHSSSSMSNFHSHPLDVSETTTGGRKNLQAAREGDDDRHVRGSSSSSSKTPTRLSGVYASPAAAQASAAVTMTPPRTAVAEAIPAAASPLHPSAFRTSGSSLQVQPGWRSRTSTAAPSEADGDNAALCSGYSGASLLSRAQEVDIQLLARMTHLTYTRGGSTAVAMTPKTCNLVRSPQHLSSSPLSSPSRCSTGSLSFFLAAAMASPRSVGGTRTSCGGGLSEDDEGRGVRAADSGVYGSAVARRRSWAPRKQQQNRQRRRQSQSLMDTHSSSASVCPISRTHSCGSCLSEALAVAPQRLTFGSTISSVIGASSNTDSAERWPTVYSTPAALSLPHPSQQRQQHTPPPPYAFSPVDACHRGDAVEEAVYSTRCSQLLPSELRAASPPPSWALPTSSSLLLSPFAPHTPSERPSLSSTEFNQAPRRHGETRDRFSTWSVPSTSIASAAEQWPQHLRGSSHRSHSLSSRSGSVGGGRRCANRALSFSVLRSPPSALATPLVRAGLEHSVSSATLLDGCIAVSSPSPLNSGRQRHTSSDGSMKSSRGALHITRSDRSRVSASLMLQSRTSTTAPQPTLADELRLFSSSAFPSALPRVLVSPPSSTMAPPPLTTFIASPPQRTGPPTSTTAAPLPSSLAHSPRQRPSIPPEVLALMQMRYDSSGPTSASLAQVAERGATAPPGAFSSPSKSVQRGGCSERRQVNVEPGPRSPCSPHGRGSLPPQ</sequence>
<feature type="compositionally biased region" description="Polar residues" evidence="1">
    <location>
        <begin position="1345"/>
        <end position="1359"/>
    </location>
</feature>
<feature type="region of interest" description="Disordered" evidence="1">
    <location>
        <begin position="1290"/>
        <end position="1359"/>
    </location>
</feature>